<dbReference type="PANTHER" id="PTHR22550:SF9">
    <property type="entry name" value="STAGE V SPORULATION PROTEIN AF"/>
    <property type="match status" value="1"/>
</dbReference>
<evidence type="ECO:0000256" key="3">
    <source>
        <dbReference type="SAM" id="Phobius"/>
    </source>
</evidence>
<keyword evidence="5" id="KW-1185">Reference proteome</keyword>
<keyword evidence="2 3" id="KW-0472">Membrane</keyword>
<organism evidence="4 5">
    <name type="scientific">Bariatricus massiliensis</name>
    <dbReference type="NCBI Taxonomy" id="1745713"/>
    <lineage>
        <taxon>Bacteria</taxon>
        <taxon>Bacillati</taxon>
        <taxon>Bacillota</taxon>
        <taxon>Clostridia</taxon>
        <taxon>Lachnospirales</taxon>
        <taxon>Lachnospiraceae</taxon>
        <taxon>Bariatricus</taxon>
    </lineage>
</organism>
<keyword evidence="3" id="KW-1133">Transmembrane helix</keyword>
<dbReference type="PIRSF" id="PIRSF005690">
    <property type="entry name" value="GerBA"/>
    <property type="match status" value="1"/>
</dbReference>
<protein>
    <submittedName>
        <fullName evidence="4">Spore germination protein</fullName>
    </submittedName>
</protein>
<dbReference type="EMBL" id="JAJCIS010000001">
    <property type="protein sequence ID" value="MCB7385677.1"/>
    <property type="molecule type" value="Genomic_DNA"/>
</dbReference>
<sequence length="457" mass="51992">MEERGMEKQTISKELKKNVMYLSNVLPVEQSFDIIQRNMVIGGRDSAFYFIDGFTKDEAMLKIMDSFFGVQAEDMPADATSFAERYVPYVEVDILGDFNDILKNILSGVTCVFIDGYEACVAIDCRTYPARSVEEPDKDKSLRGSRDGFVETIVFNTAMMRRRIRDPHLVMEMTEIGKSSRTDVAVCYMSDRVDKDMLKTIQDKLAQIQVDDLRMNQQTLAEALYKRNWYNPFPKFKFTERPDTAAACLLEGKVIILVDNSPSAMVLPTSIFDMIEEANDYYFPTLTSLYLKISRAIITFLTVFMTPVFLLFMQNPNWIPEMFKFVTIQDTVNIPLIFQILILELAIDGLRLAALNTPSMLSTPLSVIAGIVMGEFSVKSGWFNSEIMLYMAFVSVANYTQPNFELGYALKFMRLLLLILTAAFNWIGFVVGCILVILSVCVNRTLSGRSYLHVKLN</sequence>
<comment type="similarity">
    <text evidence="1">Belongs to the GerABKA family.</text>
</comment>
<dbReference type="Proteomes" id="UP001299546">
    <property type="component" value="Unassembled WGS sequence"/>
</dbReference>
<name>A0ABS8DB88_9FIRM</name>
<proteinExistence type="inferred from homology"/>
<dbReference type="Pfam" id="PF03323">
    <property type="entry name" value="GerA"/>
    <property type="match status" value="1"/>
</dbReference>
<dbReference type="PANTHER" id="PTHR22550">
    <property type="entry name" value="SPORE GERMINATION PROTEIN"/>
    <property type="match status" value="1"/>
</dbReference>
<feature type="transmembrane region" description="Helical" evidence="3">
    <location>
        <begin position="296"/>
        <end position="314"/>
    </location>
</feature>
<evidence type="ECO:0000256" key="1">
    <source>
        <dbReference type="ARBA" id="ARBA00005278"/>
    </source>
</evidence>
<dbReference type="InterPro" id="IPR050768">
    <property type="entry name" value="UPF0353/GerABKA_families"/>
</dbReference>
<feature type="transmembrane region" description="Helical" evidence="3">
    <location>
        <begin position="334"/>
        <end position="353"/>
    </location>
</feature>
<accession>A0ABS8DB88</accession>
<keyword evidence="3" id="KW-0812">Transmembrane</keyword>
<comment type="caution">
    <text evidence="4">The sequence shown here is derived from an EMBL/GenBank/DDBJ whole genome shotgun (WGS) entry which is preliminary data.</text>
</comment>
<reference evidence="4 5" key="1">
    <citation type="submission" date="2021-10" db="EMBL/GenBank/DDBJ databases">
        <title>Collection of gut derived symbiotic bacterial strains cultured from healthy donors.</title>
        <authorList>
            <person name="Lin H."/>
            <person name="Littmann E."/>
            <person name="Kohout C."/>
            <person name="Pamer E.G."/>
        </authorList>
    </citation>
    <scope>NUCLEOTIDE SEQUENCE [LARGE SCALE GENOMIC DNA]</scope>
    <source>
        <strain evidence="4 5">DFI.1.165</strain>
    </source>
</reference>
<evidence type="ECO:0000256" key="2">
    <source>
        <dbReference type="ARBA" id="ARBA00023136"/>
    </source>
</evidence>
<evidence type="ECO:0000313" key="4">
    <source>
        <dbReference type="EMBL" id="MCB7385677.1"/>
    </source>
</evidence>
<dbReference type="InterPro" id="IPR004995">
    <property type="entry name" value="Spore_Ger"/>
</dbReference>
<feature type="transmembrane region" description="Helical" evidence="3">
    <location>
        <begin position="415"/>
        <end position="442"/>
    </location>
</feature>
<evidence type="ECO:0000313" key="5">
    <source>
        <dbReference type="Proteomes" id="UP001299546"/>
    </source>
</evidence>
<gene>
    <name evidence="4" type="ORF">LIZ65_00095</name>
</gene>